<sequence length="81" mass="9100">MVDRLEGHQVRDPRRLHAPIEVQLDQAAEEVSRRLAGRIAYQVVREAVTDAYQRLAGPAKVHSFLPILAARSAHRRLQAAP</sequence>
<reference evidence="2 3" key="1">
    <citation type="submission" date="2018-03" db="EMBL/GenBank/DDBJ databases">
        <title>Genomic Encyclopedia of Type Strains, Phase III (KMG-III): the genomes of soil and plant-associated and newly described type strains.</title>
        <authorList>
            <person name="Whitman W."/>
        </authorList>
    </citation>
    <scope>NUCLEOTIDE SEQUENCE [LARGE SCALE GENOMIC DNA]</scope>
    <source>
        <strain evidence="2 3">CGMCC 4.7097</strain>
    </source>
</reference>
<feature type="domain" description="Protein-tyrosine-phosphatase-like N-terminal" evidence="1">
    <location>
        <begin position="24"/>
        <end position="79"/>
    </location>
</feature>
<proteinExistence type="predicted"/>
<dbReference type="OrthoDB" id="3694590at2"/>
<name>A0A2P8HEK4_SACCR</name>
<evidence type="ECO:0000259" key="1">
    <source>
        <dbReference type="Pfam" id="PF21234"/>
    </source>
</evidence>
<protein>
    <recommendedName>
        <fullName evidence="1">Protein-tyrosine-phosphatase-like N-terminal domain-containing protein</fullName>
    </recommendedName>
</protein>
<dbReference type="Proteomes" id="UP000241118">
    <property type="component" value="Unassembled WGS sequence"/>
</dbReference>
<organism evidence="2 3">
    <name type="scientific">Saccharothrix carnea</name>
    <dbReference type="NCBI Taxonomy" id="1280637"/>
    <lineage>
        <taxon>Bacteria</taxon>
        <taxon>Bacillati</taxon>
        <taxon>Actinomycetota</taxon>
        <taxon>Actinomycetes</taxon>
        <taxon>Pseudonocardiales</taxon>
        <taxon>Pseudonocardiaceae</taxon>
        <taxon>Saccharothrix</taxon>
    </lineage>
</organism>
<keyword evidence="3" id="KW-1185">Reference proteome</keyword>
<dbReference type="NCBIfam" id="NF046112">
    <property type="entry name" value="MSMEG_6209_Nter"/>
    <property type="match status" value="1"/>
</dbReference>
<dbReference type="EMBL" id="PYAX01000028">
    <property type="protein sequence ID" value="PSL44624.1"/>
    <property type="molecule type" value="Genomic_DNA"/>
</dbReference>
<evidence type="ECO:0000313" key="3">
    <source>
        <dbReference type="Proteomes" id="UP000241118"/>
    </source>
</evidence>
<dbReference type="InterPro" id="IPR048716">
    <property type="entry name" value="Phosphatase-like_N"/>
</dbReference>
<dbReference type="Gene3D" id="1.10.8.1060">
    <property type="entry name" value="Corynebacterium glutamicum thioredoxin-dependent arsenate reductase, N-terminal domain"/>
    <property type="match status" value="1"/>
</dbReference>
<dbReference type="AlphaFoldDB" id="A0A2P8HEK4"/>
<dbReference type="RefSeq" id="WP_106620396.1">
    <property type="nucleotide sequence ID" value="NZ_PYAX01000028.1"/>
</dbReference>
<comment type="caution">
    <text evidence="2">The sequence shown here is derived from an EMBL/GenBank/DDBJ whole genome shotgun (WGS) entry which is preliminary data.</text>
</comment>
<accession>A0A2P8HEK4</accession>
<dbReference type="Pfam" id="PF21234">
    <property type="entry name" value="Phosphatase-like_N"/>
    <property type="match status" value="1"/>
</dbReference>
<evidence type="ECO:0000313" key="2">
    <source>
        <dbReference type="EMBL" id="PSL44624.1"/>
    </source>
</evidence>
<gene>
    <name evidence="2" type="ORF">B0I31_12848</name>
</gene>